<accession>A0A085ZDU4</accession>
<dbReference type="EMBL" id="JPRL01000004">
    <property type="protein sequence ID" value="KFF02608.1"/>
    <property type="molecule type" value="Genomic_DNA"/>
</dbReference>
<evidence type="ECO:0000313" key="2">
    <source>
        <dbReference type="Proteomes" id="UP000028715"/>
    </source>
</evidence>
<organism evidence="1 2">
    <name type="scientific">Flavobacterium reichenbachii</name>
    <dbReference type="NCBI Taxonomy" id="362418"/>
    <lineage>
        <taxon>Bacteria</taxon>
        <taxon>Pseudomonadati</taxon>
        <taxon>Bacteroidota</taxon>
        <taxon>Flavobacteriia</taxon>
        <taxon>Flavobacteriales</taxon>
        <taxon>Flavobacteriaceae</taxon>
        <taxon>Flavobacterium</taxon>
    </lineage>
</organism>
<evidence type="ECO:0000313" key="1">
    <source>
        <dbReference type="EMBL" id="KFF02608.1"/>
    </source>
</evidence>
<keyword evidence="2" id="KW-1185">Reference proteome</keyword>
<proteinExistence type="predicted"/>
<comment type="caution">
    <text evidence="1">The sequence shown here is derived from an EMBL/GenBank/DDBJ whole genome shotgun (WGS) entry which is preliminary data.</text>
</comment>
<reference evidence="1 2" key="1">
    <citation type="submission" date="2014-07" db="EMBL/GenBank/DDBJ databases">
        <title>Genome of Flavobacterium reichenbachii LMG 25512.</title>
        <authorList>
            <person name="Stropko S.J."/>
            <person name="Pipes S.E."/>
            <person name="Newman J.D."/>
        </authorList>
    </citation>
    <scope>NUCLEOTIDE SEQUENCE [LARGE SCALE GENOMIC DNA]</scope>
    <source>
        <strain evidence="1 2">LMG 25512</strain>
    </source>
</reference>
<dbReference type="AlphaFoldDB" id="A0A085ZDU4"/>
<sequence length="111" mass="13152">MDGGIFSYILIKMDEDKVIGSWLFYNGFDDQRVFADFDNDGELDYLDWGVRKNRISLYTIKKDSLVNNRDKFIFVLPTKGQTEYEDTHGISNEWYSIVDKSKSSWFFKFCL</sequence>
<protein>
    <submittedName>
        <fullName evidence="1">Uncharacterized protein</fullName>
    </submittedName>
</protein>
<gene>
    <name evidence="1" type="ORF">IW19_23350</name>
</gene>
<name>A0A085ZDU4_9FLAO</name>
<dbReference type="Proteomes" id="UP000028715">
    <property type="component" value="Unassembled WGS sequence"/>
</dbReference>